<dbReference type="PANTHER" id="PTHR41795">
    <property type="entry name" value="EXOPOLYSACCHARIDE SYNTHESIS PROTEIN"/>
    <property type="match status" value="1"/>
</dbReference>
<feature type="region of interest" description="Disordered" evidence="1">
    <location>
        <begin position="256"/>
        <end position="304"/>
    </location>
</feature>
<evidence type="ECO:0000256" key="2">
    <source>
        <dbReference type="SAM" id="Phobius"/>
    </source>
</evidence>
<feature type="transmembrane region" description="Helical" evidence="2">
    <location>
        <begin position="173"/>
        <end position="195"/>
    </location>
</feature>
<gene>
    <name evidence="3" type="ORF">GCM10008171_19780</name>
</gene>
<dbReference type="EMBL" id="BSFK01000010">
    <property type="protein sequence ID" value="GLK76724.1"/>
    <property type="molecule type" value="Genomic_DNA"/>
</dbReference>
<proteinExistence type="predicted"/>
<keyword evidence="2" id="KW-1133">Transmembrane helix</keyword>
<feature type="compositionally biased region" description="Basic and acidic residues" evidence="1">
    <location>
        <begin position="275"/>
        <end position="287"/>
    </location>
</feature>
<accession>A0A9W6JIL9</accession>
<evidence type="ECO:0008006" key="5">
    <source>
        <dbReference type="Google" id="ProtNLM"/>
    </source>
</evidence>
<dbReference type="RefSeq" id="WP_271204595.1">
    <property type="nucleotide sequence ID" value="NZ_BSFK01000010.1"/>
</dbReference>
<comment type="caution">
    <text evidence="3">The sequence shown here is derived from an EMBL/GenBank/DDBJ whole genome shotgun (WGS) entry which is preliminary data.</text>
</comment>
<dbReference type="AlphaFoldDB" id="A0A9W6JIL9"/>
<protein>
    <recommendedName>
        <fullName evidence="5">Exopolysaccharide synthesis, ExoD</fullName>
    </recommendedName>
</protein>
<evidence type="ECO:0000256" key="1">
    <source>
        <dbReference type="SAM" id="MobiDB-lite"/>
    </source>
</evidence>
<feature type="compositionally biased region" description="Basic and acidic residues" evidence="1">
    <location>
        <begin position="256"/>
        <end position="267"/>
    </location>
</feature>
<keyword evidence="4" id="KW-1185">Reference proteome</keyword>
<dbReference type="PANTHER" id="PTHR41795:SF1">
    <property type="entry name" value="EXOPOLYSACCHARIDE SYNTHESIS PROTEIN"/>
    <property type="match status" value="1"/>
</dbReference>
<dbReference type="InterPro" id="IPR010331">
    <property type="entry name" value="ExoD"/>
</dbReference>
<keyword evidence="2" id="KW-0812">Transmembrane</keyword>
<sequence>MTDVALRPNAMARTSDLLRNILLAHPNVEVFTVGQILDTLGAERTEASLVFFSMPSIIAVPDLPSMSGVSTGLLAGQMAAGRKTTRLPKAVLNRKVPRRSLAVAIHTLAPVIEAAEKLSKPRLRWATCPLARRVLGLLLFILAVAIAFPVIGFDPLHAASVSVISLGLAEQDGLAILLGVTAGLISLALIVTSGLTAKMLKSKVVTWLRKLARKAGGKALARMCETRGWTRLAAILRFEWQDMLLWWDPERRASERRAREQAAREKAAGPAAAGERPRPAARRDVRTSKSARPGALRSKSLLTA</sequence>
<feature type="transmembrane region" description="Helical" evidence="2">
    <location>
        <begin position="134"/>
        <end position="153"/>
    </location>
</feature>
<evidence type="ECO:0000313" key="3">
    <source>
        <dbReference type="EMBL" id="GLK76724.1"/>
    </source>
</evidence>
<keyword evidence="2" id="KW-0472">Membrane</keyword>
<evidence type="ECO:0000313" key="4">
    <source>
        <dbReference type="Proteomes" id="UP001143364"/>
    </source>
</evidence>
<dbReference type="Proteomes" id="UP001143364">
    <property type="component" value="Unassembled WGS sequence"/>
</dbReference>
<dbReference type="Pfam" id="PF06055">
    <property type="entry name" value="ExoD"/>
    <property type="match status" value="1"/>
</dbReference>
<reference evidence="3" key="1">
    <citation type="journal article" date="2014" name="Int. J. Syst. Evol. Microbiol.">
        <title>Complete genome sequence of Corynebacterium casei LMG S-19264T (=DSM 44701T), isolated from a smear-ripened cheese.</title>
        <authorList>
            <consortium name="US DOE Joint Genome Institute (JGI-PGF)"/>
            <person name="Walter F."/>
            <person name="Albersmeier A."/>
            <person name="Kalinowski J."/>
            <person name="Ruckert C."/>
        </authorList>
    </citation>
    <scope>NUCLEOTIDE SEQUENCE</scope>
    <source>
        <strain evidence="3">VKM B-2555</strain>
    </source>
</reference>
<organism evidence="3 4">
    <name type="scientific">Methylopila jiangsuensis</name>
    <dbReference type="NCBI Taxonomy" id="586230"/>
    <lineage>
        <taxon>Bacteria</taxon>
        <taxon>Pseudomonadati</taxon>
        <taxon>Pseudomonadota</taxon>
        <taxon>Alphaproteobacteria</taxon>
        <taxon>Hyphomicrobiales</taxon>
        <taxon>Methylopilaceae</taxon>
        <taxon>Methylopila</taxon>
    </lineage>
</organism>
<reference evidence="3" key="2">
    <citation type="submission" date="2023-01" db="EMBL/GenBank/DDBJ databases">
        <authorList>
            <person name="Sun Q."/>
            <person name="Evtushenko L."/>
        </authorList>
    </citation>
    <scope>NUCLEOTIDE SEQUENCE</scope>
    <source>
        <strain evidence="3">VKM B-2555</strain>
    </source>
</reference>
<name>A0A9W6JIL9_9HYPH</name>